<evidence type="ECO:0000313" key="3">
    <source>
        <dbReference type="EMBL" id="MBI5129614.1"/>
    </source>
</evidence>
<dbReference type="InterPro" id="IPR005546">
    <property type="entry name" value="Autotransporte_beta"/>
</dbReference>
<gene>
    <name evidence="3" type="ORF">HZA66_09245</name>
</gene>
<sequence>MVCDRTVVLPGGSVAADRHAGRASPAAARRMRRLLLSTALASVAFAPGTLHAQSWTGAADSIFSNGANWIGGVAPTAGNNFDISVALPNNPVVTADTAVLGDMFLNTGTFSINPGVTLSTHAITIAGTMAGTGTVATDVLTLNSGFVATAVVVANQMNLHSGTVSGDVSGAGSVSVNGRVFLTGANTYSGGTTIAAGGLLTVGDGGTSGSITGDVLNNGNLTFTRSDTTSYGGVISGTGVVNKSGTGTLILSGANTYSGATRIQAGTLQTAADNVLSSASALTISAGATLALGNTAQTVASLAGAGTFNGGSGHTFTFGGDNTSTSFSGNFAGQIWMKKVSTGTFSFSGDGTTISTFSPFEVVGGTLAMVGAGSLSGAGLLLRNGAALDISASTAGASFAKISSDAGSVIQLGSKTLTLENSLFVTGSNNYSVIDGSGGLIVGQNSYLRLFGVSTYTGPTTLNSASATLEIRDGNAIAASSEVNVAASGATLDISAAPGDVSIKSLRGVTGGLVTVYNNNLVITNAASDFAGTIKRAFGVVTGGVILNGGHQTLSGINTYLGATTVNGGTLSVNGSIATSSLTTVNAGGTLGGTGTVGNTTINGGTLAPGNSIGTLNVSGNLVFTAASSYMVEVSPTSADRTNVTGAATLGGATVNAIFAGGSYVERQYTILNATGGIVGTFGAVVNSNLPSGFKSSLGYDANNAYLNLVLDFTPTPAPTPSPTPTPSPLPINRGLNGNQTQVANALSNYFARTGSIPIVFGALTPAGLSIAAGETPTGAQQSTFNAMNLFMGVLTDPFSNGRAPVDQTPGTMAYAAGGADARSGSVRDAHAMITKAVTRPSFEARWISWGAGFGGAQTTDGNASLGSATATSRLYGLAAGADYWLSPSTVAGFAMAGGATSFGLANGLGSGRSDLMQVGGFIRHSVGASYLTAAAAYGWQDITTDRTVGIGGFNQFRGNFNANAYSARVEAGHRWVAPLIGGVGLTPYAAGQVTAFDLPAYAEQTVSGNGLFALGYDARTATSTRSEFGLRSDKSFALDGALLTLRGRAAWAHEFDIERSVSATFQALPGASFVVGGARPARDAALTTVSAEVNWLNGVSVAASFEGEFSDVTRSYAGKGIVRYAW</sequence>
<comment type="caution">
    <text evidence="3">The sequence shown here is derived from an EMBL/GenBank/DDBJ whole genome shotgun (WGS) entry which is preliminary data.</text>
</comment>
<dbReference type="InterPro" id="IPR036709">
    <property type="entry name" value="Autotransporte_beta_dom_sf"/>
</dbReference>
<dbReference type="PROSITE" id="PS51208">
    <property type="entry name" value="AUTOTRANSPORTER"/>
    <property type="match status" value="1"/>
</dbReference>
<protein>
    <submittedName>
        <fullName evidence="3">Autotransporter domain-containing protein</fullName>
    </submittedName>
</protein>
<evidence type="ECO:0000256" key="1">
    <source>
        <dbReference type="ARBA" id="ARBA00022729"/>
    </source>
</evidence>
<accession>A0A933RYB5</accession>
<dbReference type="SMART" id="SM00869">
    <property type="entry name" value="Autotransporter"/>
    <property type="match status" value="1"/>
</dbReference>
<feature type="domain" description="Autotransporter" evidence="2">
    <location>
        <begin position="842"/>
        <end position="1127"/>
    </location>
</feature>
<reference evidence="3" key="1">
    <citation type="submission" date="2020-07" db="EMBL/GenBank/DDBJ databases">
        <title>Huge and variable diversity of episymbiotic CPR bacteria and DPANN archaea in groundwater ecosystems.</title>
        <authorList>
            <person name="He C.Y."/>
            <person name="Keren R."/>
            <person name="Whittaker M."/>
            <person name="Farag I.F."/>
            <person name="Doudna J."/>
            <person name="Cate J.H.D."/>
            <person name="Banfield J.F."/>
        </authorList>
    </citation>
    <scope>NUCLEOTIDE SEQUENCE</scope>
    <source>
        <strain evidence="3">NC_groundwater_1818_Pr3_B-0.1um_66_35</strain>
    </source>
</reference>
<dbReference type="InterPro" id="IPR013425">
    <property type="entry name" value="Autotrns_rpt"/>
</dbReference>
<dbReference type="Gene3D" id="2.40.128.130">
    <property type="entry name" value="Autotransporter beta-domain"/>
    <property type="match status" value="1"/>
</dbReference>
<dbReference type="InterPro" id="IPR012332">
    <property type="entry name" value="Autotransporter_pectin_lyase_C"/>
</dbReference>
<evidence type="ECO:0000259" key="2">
    <source>
        <dbReference type="PROSITE" id="PS51208"/>
    </source>
</evidence>
<dbReference type="SUPFAM" id="SSF51126">
    <property type="entry name" value="Pectin lyase-like"/>
    <property type="match status" value="1"/>
</dbReference>
<dbReference type="Gene3D" id="2.160.20.20">
    <property type="match status" value="1"/>
</dbReference>
<proteinExistence type="predicted"/>
<dbReference type="NCBIfam" id="TIGR02601">
    <property type="entry name" value="autotrns_rpt"/>
    <property type="match status" value="2"/>
</dbReference>
<keyword evidence="1" id="KW-0732">Signal</keyword>
<dbReference type="AlphaFoldDB" id="A0A933RYB5"/>
<dbReference type="EMBL" id="JACRJB010000024">
    <property type="protein sequence ID" value="MBI5129614.1"/>
    <property type="molecule type" value="Genomic_DNA"/>
</dbReference>
<dbReference type="Pfam" id="PF12951">
    <property type="entry name" value="PATR"/>
    <property type="match status" value="3"/>
</dbReference>
<dbReference type="Proteomes" id="UP000782519">
    <property type="component" value="Unassembled WGS sequence"/>
</dbReference>
<dbReference type="InterPro" id="IPR011050">
    <property type="entry name" value="Pectin_lyase_fold/virulence"/>
</dbReference>
<evidence type="ECO:0000313" key="4">
    <source>
        <dbReference type="Proteomes" id="UP000782519"/>
    </source>
</evidence>
<organism evidence="3 4">
    <name type="scientific">Rhodopseudomonas palustris</name>
    <dbReference type="NCBI Taxonomy" id="1076"/>
    <lineage>
        <taxon>Bacteria</taxon>
        <taxon>Pseudomonadati</taxon>
        <taxon>Pseudomonadota</taxon>
        <taxon>Alphaproteobacteria</taxon>
        <taxon>Hyphomicrobiales</taxon>
        <taxon>Nitrobacteraceae</taxon>
        <taxon>Rhodopseudomonas</taxon>
    </lineage>
</organism>
<name>A0A933RYB5_RHOPL</name>
<dbReference type="SUPFAM" id="SSF103515">
    <property type="entry name" value="Autotransporter"/>
    <property type="match status" value="1"/>
</dbReference>
<dbReference type="Pfam" id="PF03797">
    <property type="entry name" value="Autotransporter"/>
    <property type="match status" value="1"/>
</dbReference>